<dbReference type="RefSeq" id="XP_002418573.1">
    <property type="nucleotide sequence ID" value="XM_002418528.1"/>
</dbReference>
<dbReference type="InterPro" id="IPR042239">
    <property type="entry name" value="Nop_C"/>
</dbReference>
<dbReference type="OrthoDB" id="4771285at2759"/>
<dbReference type="SUPFAM" id="SSF89124">
    <property type="entry name" value="Nop domain"/>
    <property type="match status" value="1"/>
</dbReference>
<dbReference type="GeneID" id="8046118"/>
<feature type="compositionally biased region" description="Acidic residues" evidence="9">
    <location>
        <begin position="1"/>
        <end position="24"/>
    </location>
</feature>
<keyword evidence="8" id="KW-0687">Ribonucleoprotein</keyword>
<dbReference type="InterPro" id="IPR002687">
    <property type="entry name" value="Nop_dom"/>
</dbReference>
<dbReference type="GO" id="GO:0005687">
    <property type="term" value="C:U4 snRNP"/>
    <property type="evidence" value="ECO:0007669"/>
    <property type="project" value="TreeGrafter"/>
</dbReference>
<dbReference type="InterPro" id="IPR036070">
    <property type="entry name" value="Nop_dom_sf"/>
</dbReference>
<dbReference type="GO" id="GO:0000244">
    <property type="term" value="P:spliceosomal tri-snRNP complex assembly"/>
    <property type="evidence" value="ECO:0007669"/>
    <property type="project" value="InterPro"/>
</dbReference>
<dbReference type="EMBL" id="FM992689">
    <property type="protein sequence ID" value="CAX43876.1"/>
    <property type="molecule type" value="Genomic_DNA"/>
</dbReference>
<keyword evidence="7" id="KW-0539">Nucleus</keyword>
<evidence type="ECO:0000313" key="13">
    <source>
        <dbReference type="Proteomes" id="UP000002605"/>
    </source>
</evidence>
<dbReference type="SMART" id="SM00931">
    <property type="entry name" value="NOSIC"/>
    <property type="match status" value="1"/>
</dbReference>
<protein>
    <submittedName>
        <fullName evidence="12">Pre-mrna-splicing factor, U4/U6-U5 snRNP complex component, putative</fullName>
    </submittedName>
</protein>
<keyword evidence="5" id="KW-0694">RNA-binding</keyword>
<feature type="region of interest" description="Disordered" evidence="9">
    <location>
        <begin position="1"/>
        <end position="30"/>
    </location>
</feature>
<evidence type="ECO:0000256" key="7">
    <source>
        <dbReference type="ARBA" id="ARBA00023242"/>
    </source>
</evidence>
<evidence type="ECO:0000313" key="11">
    <source>
        <dbReference type="CGD" id="CAL0000162929"/>
    </source>
</evidence>
<dbReference type="Pfam" id="PF01798">
    <property type="entry name" value="Nop"/>
    <property type="match status" value="1"/>
</dbReference>
<evidence type="ECO:0000256" key="6">
    <source>
        <dbReference type="ARBA" id="ARBA00023187"/>
    </source>
</evidence>
<dbReference type="Pfam" id="PF09785">
    <property type="entry name" value="Prp31_C"/>
    <property type="match status" value="1"/>
</dbReference>
<dbReference type="eggNOG" id="KOG2574">
    <property type="taxonomic scope" value="Eukaryota"/>
</dbReference>
<organism evidence="12 13">
    <name type="scientific">Candida dubliniensis (strain CD36 / ATCC MYA-646 / CBS 7987 / NCPF 3949 / NRRL Y-17841)</name>
    <name type="common">Yeast</name>
    <dbReference type="NCBI Taxonomy" id="573826"/>
    <lineage>
        <taxon>Eukaryota</taxon>
        <taxon>Fungi</taxon>
        <taxon>Dikarya</taxon>
        <taxon>Ascomycota</taxon>
        <taxon>Saccharomycotina</taxon>
        <taxon>Pichiomycetes</taxon>
        <taxon>Debaryomycetaceae</taxon>
        <taxon>Candida/Lodderomyces clade</taxon>
        <taxon>Candida</taxon>
    </lineage>
</organism>
<dbReference type="PANTHER" id="PTHR13904">
    <property type="entry name" value="PRE-MRNA SPLICING FACTOR PRP31"/>
    <property type="match status" value="1"/>
</dbReference>
<dbReference type="Proteomes" id="UP000002605">
    <property type="component" value="Chromosome 2"/>
</dbReference>
<dbReference type="InterPro" id="IPR012976">
    <property type="entry name" value="NOSIC"/>
</dbReference>
<evidence type="ECO:0000256" key="3">
    <source>
        <dbReference type="ARBA" id="ARBA00022664"/>
    </source>
</evidence>
<dbReference type="VEuPathDB" id="FungiDB:CD36_20950"/>
<evidence type="ECO:0000256" key="9">
    <source>
        <dbReference type="SAM" id="MobiDB-lite"/>
    </source>
</evidence>
<feature type="region of interest" description="Disordered" evidence="9">
    <location>
        <begin position="527"/>
        <end position="561"/>
    </location>
</feature>
<comment type="similarity">
    <text evidence="2">Belongs to the PRP31 family.</text>
</comment>
<dbReference type="InterPro" id="IPR019175">
    <property type="entry name" value="Prp31_C"/>
</dbReference>
<dbReference type="GO" id="GO:0071011">
    <property type="term" value="C:precatalytic spliceosome"/>
    <property type="evidence" value="ECO:0007669"/>
    <property type="project" value="TreeGrafter"/>
</dbReference>
<dbReference type="CGD" id="CAL0000162929">
    <property type="gene designation" value="Cd36_20950"/>
</dbReference>
<dbReference type="InterPro" id="IPR027105">
    <property type="entry name" value="Prp31"/>
</dbReference>
<evidence type="ECO:0000256" key="8">
    <source>
        <dbReference type="ARBA" id="ARBA00023274"/>
    </source>
</evidence>
<evidence type="ECO:0000256" key="2">
    <source>
        <dbReference type="ARBA" id="ARBA00005572"/>
    </source>
</evidence>
<dbReference type="GO" id="GO:0003723">
    <property type="term" value="F:RNA binding"/>
    <property type="evidence" value="ECO:0007669"/>
    <property type="project" value="UniProtKB-KW"/>
</dbReference>
<comment type="subcellular location">
    <subcellularLocation>
        <location evidence="1">Nucleus</location>
    </subcellularLocation>
</comment>
<dbReference type="GO" id="GO:0046540">
    <property type="term" value="C:U4/U6 x U5 tri-snRNP complex"/>
    <property type="evidence" value="ECO:0007669"/>
    <property type="project" value="InterPro"/>
</dbReference>
<evidence type="ECO:0000256" key="1">
    <source>
        <dbReference type="ARBA" id="ARBA00004123"/>
    </source>
</evidence>
<feature type="region of interest" description="Disordered" evidence="9">
    <location>
        <begin position="456"/>
        <end position="486"/>
    </location>
</feature>
<reference evidence="12 13" key="1">
    <citation type="journal article" date="2009" name="Genome Res.">
        <title>Comparative genomics of the fungal pathogens Candida dubliniensis and Candida albicans.</title>
        <authorList>
            <person name="Jackson A.P."/>
            <person name="Gamble J.A."/>
            <person name="Yeomans T."/>
            <person name="Moran G.P."/>
            <person name="Saunders D."/>
            <person name="Harris D."/>
            <person name="Aslett M."/>
            <person name="Barrell J.F."/>
            <person name="Butler G."/>
            <person name="Citiulo F."/>
            <person name="Coleman D.C."/>
            <person name="de Groot P.W.J."/>
            <person name="Goodwin T.J."/>
            <person name="Quail M.A."/>
            <person name="McQuillan J."/>
            <person name="Munro C.A."/>
            <person name="Pain A."/>
            <person name="Poulter R.T."/>
            <person name="Rajandream M.A."/>
            <person name="Renauld H."/>
            <person name="Spiering M.J."/>
            <person name="Tivey A."/>
            <person name="Gow N.A.R."/>
            <person name="Barrell B."/>
            <person name="Sullivan D.J."/>
            <person name="Berriman M."/>
        </authorList>
    </citation>
    <scope>NUCLEOTIDE SEQUENCE [LARGE SCALE GENOMIC DNA]</scope>
    <source>
        <strain evidence="13">CD36 / ATCC MYA-646 / CBS 7987 / NCPF 3949 / NRRL Y-17841</strain>
    </source>
</reference>
<dbReference type="PANTHER" id="PTHR13904:SF0">
    <property type="entry name" value="U4_U6 SMALL NUCLEAR RIBONUCLEOPROTEIN PRP31"/>
    <property type="match status" value="1"/>
</dbReference>
<accession>B9WBV4</accession>
<keyword evidence="13" id="KW-1185">Reference proteome</keyword>
<feature type="domain" description="Nop" evidence="10">
    <location>
        <begin position="255"/>
        <end position="378"/>
    </location>
</feature>
<feature type="compositionally biased region" description="Polar residues" evidence="9">
    <location>
        <begin position="550"/>
        <end position="561"/>
    </location>
</feature>
<feature type="compositionally biased region" description="Low complexity" evidence="9">
    <location>
        <begin position="465"/>
        <end position="486"/>
    </location>
</feature>
<sequence length="561" mass="63730">MSTDYEQDLLDDLDSSNDEQEELQETNNQVEQQDVDNSIDFNIQLQQLIESNSSNIINDLIEPDIENLNDNDLIKLSKIYPLIPQLKQKIIQYSNEQELDYLELIASTLSNNNNNNFNDNSQEYKFILLINELSTIINNEIDRFHTLIKLKYNLIFPELQSLIINKIDYIKLIKIFKQDLSNIKSYESQMKLIINNEKVLVIIMAALHQVSNNNSNNLLSNQIMNKILLAINIIEQLNDLLQLLSNFISDKLAKFAPNVSAIVGPITTSQLLIATGSLKQLALTPSCNIASLGVRDLSTKKKNLDHNSHSKNVRQTGYIYHSELIKYIPIDIIRSVMRIISGKIVLAARIDLSKSNPKGELGEKYKQEILIKINKLLTPPQQTIDKSLPKPIEMKSKKRAGRKYQKLRAKFEMSELRKAQNKLQFGKQEDTIINGLGEEIGLGMIKSGGNGISISSGRIRKLPTGNNNNNNNNNNNGKSNTTKNNLNVSKNMMNRLNEKKEINPIKAFDEFNLELFFKPEKTTLGTSSAITKTNNNNNNNNDDDDKSTHSNKWLNGFTNKK</sequence>
<keyword evidence="4" id="KW-0747">Spliceosome</keyword>
<dbReference type="HOGENOM" id="CLU_026337_3_1_1"/>
<dbReference type="KEGG" id="cdu:CD36_20950"/>
<dbReference type="AlphaFoldDB" id="B9WBV4"/>
<evidence type="ECO:0000256" key="4">
    <source>
        <dbReference type="ARBA" id="ARBA00022728"/>
    </source>
</evidence>
<dbReference type="Gene3D" id="1.10.246.90">
    <property type="entry name" value="Nop domain"/>
    <property type="match status" value="1"/>
</dbReference>
<dbReference type="Gene3D" id="1.10.287.4070">
    <property type="match status" value="1"/>
</dbReference>
<gene>
    <name evidence="11" type="ordered locus">Cd36_20950</name>
    <name evidence="12" type="ORF">CD36_20950</name>
</gene>
<evidence type="ECO:0000313" key="12">
    <source>
        <dbReference type="EMBL" id="CAX43876.1"/>
    </source>
</evidence>
<evidence type="ECO:0000259" key="10">
    <source>
        <dbReference type="PROSITE" id="PS51358"/>
    </source>
</evidence>
<name>B9WBV4_CANDC</name>
<keyword evidence="3" id="KW-0507">mRNA processing</keyword>
<dbReference type="PROSITE" id="PS51358">
    <property type="entry name" value="NOP"/>
    <property type="match status" value="1"/>
</dbReference>
<keyword evidence="6" id="KW-0508">mRNA splicing</keyword>
<evidence type="ECO:0000256" key="5">
    <source>
        <dbReference type="ARBA" id="ARBA00022884"/>
    </source>
</evidence>
<proteinExistence type="inferred from homology"/>